<reference evidence="1 2" key="1">
    <citation type="submission" date="2019-09" db="EMBL/GenBank/DDBJ databases">
        <title>Report of infection by Mycobacterium simiae a patient suffering from pulmonary tuberculosis.</title>
        <authorList>
            <person name="Mohanty P.S."/>
            <person name="Bansal A.K."/>
            <person name="Singh H."/>
            <person name="Sharma S."/>
            <person name="Patil S.A."/>
            <person name="Upadhaya P."/>
            <person name="Singh P.K."/>
            <person name="Kumar D."/>
            <person name="Kumar S."/>
            <person name="Singh R.K."/>
            <person name="Chaudhary B."/>
        </authorList>
    </citation>
    <scope>NUCLEOTIDE SEQUENCE [LARGE SCALE GENOMIC DNA]</scope>
    <source>
        <strain evidence="1 2">JAL-560-SIM</strain>
    </source>
</reference>
<dbReference type="RefSeq" id="WP_149654351.1">
    <property type="nucleotide sequence ID" value="NZ_VTZN01000072.1"/>
</dbReference>
<gene>
    <name evidence="1" type="ORF">F0Q45_13045</name>
</gene>
<protein>
    <submittedName>
        <fullName evidence="1">Uncharacterized protein</fullName>
    </submittedName>
</protein>
<keyword evidence="2" id="KW-1185">Reference proteome</keyword>
<name>A0A5B1BPQ3_MYCSI</name>
<proteinExistence type="predicted"/>
<organism evidence="1 2">
    <name type="scientific">Mycobacterium simiae</name>
    <name type="common">Mycobacterium habana</name>
    <dbReference type="NCBI Taxonomy" id="1784"/>
    <lineage>
        <taxon>Bacteria</taxon>
        <taxon>Bacillati</taxon>
        <taxon>Actinomycetota</taxon>
        <taxon>Actinomycetes</taxon>
        <taxon>Mycobacteriales</taxon>
        <taxon>Mycobacteriaceae</taxon>
        <taxon>Mycobacterium</taxon>
        <taxon>Mycobacterium simiae complex</taxon>
    </lineage>
</organism>
<evidence type="ECO:0000313" key="2">
    <source>
        <dbReference type="Proteomes" id="UP000324701"/>
    </source>
</evidence>
<dbReference type="OrthoDB" id="4641467at2"/>
<comment type="caution">
    <text evidence="1">The sequence shown here is derived from an EMBL/GenBank/DDBJ whole genome shotgun (WGS) entry which is preliminary data.</text>
</comment>
<evidence type="ECO:0000313" key="1">
    <source>
        <dbReference type="EMBL" id="KAA1249805.1"/>
    </source>
</evidence>
<dbReference type="Proteomes" id="UP000324701">
    <property type="component" value="Unassembled WGS sequence"/>
</dbReference>
<accession>A0A5B1BPQ3</accession>
<dbReference type="AlphaFoldDB" id="A0A5B1BPQ3"/>
<dbReference type="EMBL" id="VTZN01000072">
    <property type="protein sequence ID" value="KAA1249805.1"/>
    <property type="molecule type" value="Genomic_DNA"/>
</dbReference>
<sequence length="95" mass="10853">MTAADYVAGLHRRRAHAYRVPRCDCGCPDPWTCRCDNHDEVTEQYVDGYRDAAQHILDAGLTPAPNVRAMRVMWRRGGSEQRLAQRISEPWEVAV</sequence>